<keyword evidence="5 11" id="KW-0812">Transmembrane</keyword>
<keyword evidence="7" id="KW-0346">Stress response</keyword>
<evidence type="ECO:0000259" key="12">
    <source>
        <dbReference type="PROSITE" id="PS50002"/>
    </source>
</evidence>
<evidence type="ECO:0000256" key="5">
    <source>
        <dbReference type="ARBA" id="ARBA00022692"/>
    </source>
</evidence>
<keyword evidence="3 9" id="KW-0728">SH3 domain</keyword>
<accession>A0AAD7GFP7</accession>
<reference evidence="13" key="1">
    <citation type="submission" date="2023-03" db="EMBL/GenBank/DDBJ databases">
        <title>Massive genome expansion in bonnet fungi (Mycena s.s.) driven by repeated elements and novel gene families across ecological guilds.</title>
        <authorList>
            <consortium name="Lawrence Berkeley National Laboratory"/>
            <person name="Harder C.B."/>
            <person name="Miyauchi S."/>
            <person name="Viragh M."/>
            <person name="Kuo A."/>
            <person name="Thoen E."/>
            <person name="Andreopoulos B."/>
            <person name="Lu D."/>
            <person name="Skrede I."/>
            <person name="Drula E."/>
            <person name="Henrissat B."/>
            <person name="Morin E."/>
            <person name="Kohler A."/>
            <person name="Barry K."/>
            <person name="LaButti K."/>
            <person name="Morin E."/>
            <person name="Salamov A."/>
            <person name="Lipzen A."/>
            <person name="Mereny Z."/>
            <person name="Hegedus B."/>
            <person name="Baldrian P."/>
            <person name="Stursova M."/>
            <person name="Weitz H."/>
            <person name="Taylor A."/>
            <person name="Grigoriev I.V."/>
            <person name="Nagy L.G."/>
            <person name="Martin F."/>
            <person name="Kauserud H."/>
        </authorList>
    </citation>
    <scope>NUCLEOTIDE SEQUENCE</scope>
    <source>
        <strain evidence="13">CBHHK067</strain>
    </source>
</reference>
<feature type="region of interest" description="Disordered" evidence="10">
    <location>
        <begin position="171"/>
        <end position="197"/>
    </location>
</feature>
<gene>
    <name evidence="13" type="ORF">B0H17DRAFT_1202743</name>
</gene>
<dbReference type="InterPro" id="IPR001452">
    <property type="entry name" value="SH3_domain"/>
</dbReference>
<dbReference type="EMBL" id="JARKIE010000076">
    <property type="protein sequence ID" value="KAJ7688881.1"/>
    <property type="molecule type" value="Genomic_DNA"/>
</dbReference>
<dbReference type="Pfam" id="PF00018">
    <property type="entry name" value="SH3_1"/>
    <property type="match status" value="1"/>
</dbReference>
<evidence type="ECO:0000256" key="1">
    <source>
        <dbReference type="ARBA" id="ARBA00004651"/>
    </source>
</evidence>
<dbReference type="InterPro" id="IPR035522">
    <property type="entry name" value="Sho1_SH3"/>
</dbReference>
<name>A0AAD7GFP7_MYCRO</name>
<evidence type="ECO:0000256" key="11">
    <source>
        <dbReference type="SAM" id="Phobius"/>
    </source>
</evidence>
<feature type="transmembrane region" description="Helical" evidence="11">
    <location>
        <begin position="12"/>
        <end position="36"/>
    </location>
</feature>
<dbReference type="AlphaFoldDB" id="A0AAD7GFP7"/>
<organism evidence="13 14">
    <name type="scientific">Mycena rosella</name>
    <name type="common">Pink bonnet</name>
    <name type="synonym">Agaricus rosellus</name>
    <dbReference type="NCBI Taxonomy" id="1033263"/>
    <lineage>
        <taxon>Eukaryota</taxon>
        <taxon>Fungi</taxon>
        <taxon>Dikarya</taxon>
        <taxon>Basidiomycota</taxon>
        <taxon>Agaricomycotina</taxon>
        <taxon>Agaricomycetes</taxon>
        <taxon>Agaricomycetidae</taxon>
        <taxon>Agaricales</taxon>
        <taxon>Marasmiineae</taxon>
        <taxon>Mycenaceae</taxon>
        <taxon>Mycena</taxon>
    </lineage>
</organism>
<feature type="compositionally biased region" description="Pro residues" evidence="10">
    <location>
        <begin position="210"/>
        <end position="220"/>
    </location>
</feature>
<protein>
    <recommendedName>
        <fullName evidence="12">SH3 domain-containing protein</fullName>
    </recommendedName>
</protein>
<keyword evidence="14" id="KW-1185">Reference proteome</keyword>
<dbReference type="InterPro" id="IPR036028">
    <property type="entry name" value="SH3-like_dom_sf"/>
</dbReference>
<comment type="subcellular location">
    <subcellularLocation>
        <location evidence="1">Cell membrane</location>
        <topology evidence="1">Multi-pass membrane protein</topology>
    </subcellularLocation>
</comment>
<keyword evidence="6 11" id="KW-1133">Transmembrane helix</keyword>
<evidence type="ECO:0000256" key="9">
    <source>
        <dbReference type="PROSITE-ProRule" id="PRU00192"/>
    </source>
</evidence>
<sequence length="306" mass="32422">MSQRLDFAPFRTHNFFLVTTLLAIIAWFLTFTSQAIATAQFGHASVGALWFAIFLQGFLISGVICTIATDSIQTSRLQLAVFGAVAIVSSVQGVEQGVYSGRPALDAMGEDSLALHIFNRLGTGGLAPPSRRRRTRGQSVVSSAVGYTKGKTNYSLGGGVSSVDLENEAKREGVARSATGGALARSGTGERSITSRKSLVSATHGDVELSPPPMPEPPTFSPLAVPVVRDLKAGNLLLSTSPDDDAEAPLRAKALHAYHGSPEDPNELSFAKGEILEIDDQEGKWWQAKKADGTLGIVPSNYLVVI</sequence>
<evidence type="ECO:0000256" key="7">
    <source>
        <dbReference type="ARBA" id="ARBA00023016"/>
    </source>
</evidence>
<feature type="transmembrane region" description="Helical" evidence="11">
    <location>
        <begin position="48"/>
        <end position="69"/>
    </location>
</feature>
<evidence type="ECO:0000256" key="4">
    <source>
        <dbReference type="ARBA" id="ARBA00022475"/>
    </source>
</evidence>
<dbReference type="PROSITE" id="PS50002">
    <property type="entry name" value="SH3"/>
    <property type="match status" value="1"/>
</dbReference>
<dbReference type="Gene3D" id="2.30.30.40">
    <property type="entry name" value="SH3 Domains"/>
    <property type="match status" value="1"/>
</dbReference>
<proteinExistence type="inferred from homology"/>
<dbReference type="CDD" id="cd11855">
    <property type="entry name" value="SH3_Sho1p"/>
    <property type="match status" value="1"/>
</dbReference>
<evidence type="ECO:0000313" key="14">
    <source>
        <dbReference type="Proteomes" id="UP001221757"/>
    </source>
</evidence>
<evidence type="ECO:0000256" key="3">
    <source>
        <dbReference type="ARBA" id="ARBA00022443"/>
    </source>
</evidence>
<dbReference type="PRINTS" id="PR00452">
    <property type="entry name" value="SH3DOMAIN"/>
</dbReference>
<dbReference type="Proteomes" id="UP001221757">
    <property type="component" value="Unassembled WGS sequence"/>
</dbReference>
<dbReference type="GO" id="GO:0005886">
    <property type="term" value="C:plasma membrane"/>
    <property type="evidence" value="ECO:0007669"/>
    <property type="project" value="UniProtKB-SubCell"/>
</dbReference>
<evidence type="ECO:0000313" key="13">
    <source>
        <dbReference type="EMBL" id="KAJ7688881.1"/>
    </source>
</evidence>
<keyword evidence="8 11" id="KW-0472">Membrane</keyword>
<evidence type="ECO:0000256" key="10">
    <source>
        <dbReference type="SAM" id="MobiDB-lite"/>
    </source>
</evidence>
<dbReference type="SUPFAM" id="SSF50044">
    <property type="entry name" value="SH3-domain"/>
    <property type="match status" value="1"/>
</dbReference>
<feature type="domain" description="SH3" evidence="12">
    <location>
        <begin position="247"/>
        <end position="306"/>
    </location>
</feature>
<dbReference type="SMART" id="SM00326">
    <property type="entry name" value="SH3"/>
    <property type="match status" value="1"/>
</dbReference>
<comment type="similarity">
    <text evidence="2">Belongs to the SHO1 family.</text>
</comment>
<evidence type="ECO:0000256" key="8">
    <source>
        <dbReference type="ARBA" id="ARBA00023136"/>
    </source>
</evidence>
<keyword evidence="4" id="KW-1003">Cell membrane</keyword>
<evidence type="ECO:0000256" key="6">
    <source>
        <dbReference type="ARBA" id="ARBA00022989"/>
    </source>
</evidence>
<comment type="caution">
    <text evidence="13">The sequence shown here is derived from an EMBL/GenBank/DDBJ whole genome shotgun (WGS) entry which is preliminary data.</text>
</comment>
<feature type="region of interest" description="Disordered" evidence="10">
    <location>
        <begin position="202"/>
        <end position="221"/>
    </location>
</feature>
<evidence type="ECO:0000256" key="2">
    <source>
        <dbReference type="ARBA" id="ARBA00009739"/>
    </source>
</evidence>